<protein>
    <submittedName>
        <fullName evidence="4">Uncharacterized protein</fullName>
    </submittedName>
</protein>
<accession>A0A4Z1T2C6</accession>
<keyword evidence="3" id="KW-0472">Membrane</keyword>
<dbReference type="VEuPathDB" id="GiardiaDB:GMRT_11024"/>
<evidence type="ECO:0000256" key="2">
    <source>
        <dbReference type="SAM" id="MobiDB-lite"/>
    </source>
</evidence>
<dbReference type="OrthoDB" id="10255617at2759"/>
<reference evidence="4 5" key="1">
    <citation type="submission" date="2019-05" db="EMBL/GenBank/DDBJ databases">
        <title>The compact genome of Giardia muris reveals important steps in the evolution of intestinal protozoan parasites.</title>
        <authorList>
            <person name="Xu F."/>
            <person name="Jimenez-Gonzalez A."/>
            <person name="Einarsson E."/>
            <person name="Astvaldsson A."/>
            <person name="Peirasmaki D."/>
            <person name="Eckmann L."/>
            <person name="Andersson J.O."/>
            <person name="Svard S.G."/>
            <person name="Jerlstrom-Hultqvist J."/>
        </authorList>
    </citation>
    <scope>NUCLEOTIDE SEQUENCE [LARGE SCALE GENOMIC DNA]</scope>
    <source>
        <strain evidence="4 5">Roberts-Thomson</strain>
    </source>
</reference>
<evidence type="ECO:0000256" key="3">
    <source>
        <dbReference type="SAM" id="Phobius"/>
    </source>
</evidence>
<keyword evidence="5" id="KW-1185">Reference proteome</keyword>
<keyword evidence="3" id="KW-0812">Transmembrane</keyword>
<feature type="region of interest" description="Disordered" evidence="2">
    <location>
        <begin position="387"/>
        <end position="407"/>
    </location>
</feature>
<feature type="coiled-coil region" evidence="1">
    <location>
        <begin position="443"/>
        <end position="470"/>
    </location>
</feature>
<dbReference type="EMBL" id="VDLU01000004">
    <property type="protein sequence ID" value="TNJ27187.1"/>
    <property type="molecule type" value="Genomic_DNA"/>
</dbReference>
<comment type="caution">
    <text evidence="4">The sequence shown here is derived from an EMBL/GenBank/DDBJ whole genome shotgun (WGS) entry which is preliminary data.</text>
</comment>
<dbReference type="AlphaFoldDB" id="A0A4Z1T2C6"/>
<gene>
    <name evidence="4" type="ORF">GMRT_11024</name>
</gene>
<dbReference type="Proteomes" id="UP000315496">
    <property type="component" value="Chromosome 4"/>
</dbReference>
<keyword evidence="3" id="KW-1133">Transmembrane helix</keyword>
<evidence type="ECO:0000313" key="4">
    <source>
        <dbReference type="EMBL" id="TNJ27187.1"/>
    </source>
</evidence>
<name>A0A4Z1T2C6_GIAMU</name>
<keyword evidence="1" id="KW-0175">Coiled coil</keyword>
<sequence>MKVIGTDVFTPRAYFSEGAVRLISWKSGWEAVAYAYPGPRAGVVDLQSGRIPLDVSGVLLGGSDDLRTLLCYSDGLILEYARSQPGHEYDRSTGYPLSICRPTYATHISLRGRKYLAVFGVASPKSDAELQTIRSCFRSCVDGDPLRVAAAYTCFCLYDEERSEMTNTLLLPIKRTSQITDYRVVPSRTPDQGENVLVTYLTAQRKLVCLRFDPLSRHILDYSKQAVSLLDSKGMVVKPSPAPQEAMQKAVMKGTFLADGSRFTRRVVGQYTIDVAMSTTLGESLCHIYAQTDEGPRSICSEIVDGTTLFLVESNDLICLFSTYSCTFATTTLAQLAMACDSDATVSALKVLSPDFHAFLFSLDGIGPITDVEYLAYRHALETFTHPASSSTAREPSSYPKETQEPQETLDMDFSVISTWSQLTRSSANASTISIDEPFADELKDLRVMVSKVTDEVSTLKEDLKRLSASSGKYDQASKSAIKELSKCYEAIETIATNQVRMQERLDAISKRASSGAPMPDLSANLSSMTPYDALRLMGTSLALFVAGAFTLLRTVVMVGRRKRGAK</sequence>
<organism evidence="4 5">
    <name type="scientific">Giardia muris</name>
    <dbReference type="NCBI Taxonomy" id="5742"/>
    <lineage>
        <taxon>Eukaryota</taxon>
        <taxon>Metamonada</taxon>
        <taxon>Diplomonadida</taxon>
        <taxon>Hexamitidae</taxon>
        <taxon>Giardiinae</taxon>
        <taxon>Giardia</taxon>
    </lineage>
</organism>
<evidence type="ECO:0000313" key="5">
    <source>
        <dbReference type="Proteomes" id="UP000315496"/>
    </source>
</evidence>
<evidence type="ECO:0000256" key="1">
    <source>
        <dbReference type="SAM" id="Coils"/>
    </source>
</evidence>
<proteinExistence type="predicted"/>
<feature type="transmembrane region" description="Helical" evidence="3">
    <location>
        <begin position="537"/>
        <end position="557"/>
    </location>
</feature>